<keyword evidence="2" id="KW-1185">Reference proteome</keyword>
<dbReference type="EMBL" id="JACMYG010000031">
    <property type="protein sequence ID" value="MBC2692641.1"/>
    <property type="molecule type" value="Genomic_DNA"/>
</dbReference>
<dbReference type="Proteomes" id="UP000526003">
    <property type="component" value="Unassembled WGS sequence"/>
</dbReference>
<name>A0A7X1GHM5_9PSED</name>
<reference evidence="1 2" key="1">
    <citation type="submission" date="2020-08" db="EMBL/GenBank/DDBJ databases">
        <title>Pseudomonas sp. nov.</title>
        <authorList>
            <person name="Gieschler S."/>
            <person name="Fiedler G."/>
            <person name="Brinks E."/>
            <person name="Boehnlein C."/>
            <person name="Franz C.M.A.P."/>
            <person name="Kabisch J."/>
        </authorList>
    </citation>
    <scope>NUCLEOTIDE SEQUENCE [LARGE SCALE GENOMIC DNA]</scope>
    <source>
        <strain evidence="1 2">MBT-1</strain>
    </source>
</reference>
<organism evidence="1 2">
    <name type="scientific">Pseudomonas kielensis</name>
    <dbReference type="NCBI Taxonomy" id="2762577"/>
    <lineage>
        <taxon>Bacteria</taxon>
        <taxon>Pseudomonadati</taxon>
        <taxon>Pseudomonadota</taxon>
        <taxon>Gammaproteobacteria</taxon>
        <taxon>Pseudomonadales</taxon>
        <taxon>Pseudomonadaceae</taxon>
        <taxon>Pseudomonas</taxon>
    </lineage>
</organism>
<sequence>MTHSNKRNSFIRIAAAACHVRLTLKSGHTECCSVQLDAAEPLVDDLVLQLIWGNQGRCHTIITEKGIAEGNWVGDLFHCNNSWGESVTLQFIQMKVLTPEDAPSAVIESALQQVFALAAGNPDLIEEKAVVASLSAAVAQGPKALMHFLFPAQHNALRTLHKLNQQSDEDEGYDWETLTPALNAVSEGLNAGYGAQLSIGDDAADEDLGLIPWTGEILDFLKDYVNRTDNLENEAELVFRLLMISIKLHTRSQLDAYLDTLRARLLDDNDDLKTLSSMPLEDILEQITKPVAA</sequence>
<dbReference type="RefSeq" id="WP_185818919.1">
    <property type="nucleotide sequence ID" value="NZ_JACMYG010000031.1"/>
</dbReference>
<dbReference type="AlphaFoldDB" id="A0A7X1GHM5"/>
<protein>
    <submittedName>
        <fullName evidence="1">Uncharacterized protein</fullName>
    </submittedName>
</protein>
<evidence type="ECO:0000313" key="2">
    <source>
        <dbReference type="Proteomes" id="UP000526003"/>
    </source>
</evidence>
<proteinExistence type="predicted"/>
<gene>
    <name evidence="1" type="ORF">H7995_22900</name>
</gene>
<accession>A0A7X1GHM5</accession>
<comment type="caution">
    <text evidence="1">The sequence shown here is derived from an EMBL/GenBank/DDBJ whole genome shotgun (WGS) entry which is preliminary data.</text>
</comment>
<evidence type="ECO:0000313" key="1">
    <source>
        <dbReference type="EMBL" id="MBC2692641.1"/>
    </source>
</evidence>